<reference evidence="11" key="2">
    <citation type="submission" date="2025-09" db="UniProtKB">
        <authorList>
            <consortium name="Ensembl"/>
        </authorList>
    </citation>
    <scope>IDENTIFICATION</scope>
</reference>
<dbReference type="InterPro" id="IPR013083">
    <property type="entry name" value="Znf_RING/FYVE/PHD"/>
</dbReference>
<dbReference type="InterPro" id="IPR000315">
    <property type="entry name" value="Znf_B-box"/>
</dbReference>
<evidence type="ECO:0000256" key="3">
    <source>
        <dbReference type="ARBA" id="ARBA00022723"/>
    </source>
</evidence>
<accession>A0A8C2VVE7</accession>
<dbReference type="FunFam" id="3.30.40.10:FF:000144">
    <property type="entry name" value="Tripartite motif-containing 5 (Predicted)"/>
    <property type="match status" value="1"/>
</dbReference>
<name>A0A8C2VVE7_CHILA</name>
<dbReference type="SUPFAM" id="SSF57850">
    <property type="entry name" value="RING/U-box"/>
    <property type="match status" value="1"/>
</dbReference>
<organism evidence="11 12">
    <name type="scientific">Chinchilla lanigera</name>
    <name type="common">Long-tailed chinchilla</name>
    <name type="synonym">Chinchilla villidera</name>
    <dbReference type="NCBI Taxonomy" id="34839"/>
    <lineage>
        <taxon>Eukaryota</taxon>
        <taxon>Metazoa</taxon>
        <taxon>Chordata</taxon>
        <taxon>Craniata</taxon>
        <taxon>Vertebrata</taxon>
        <taxon>Euteleostomi</taxon>
        <taxon>Mammalia</taxon>
        <taxon>Eutheria</taxon>
        <taxon>Euarchontoglires</taxon>
        <taxon>Glires</taxon>
        <taxon>Rodentia</taxon>
        <taxon>Hystricomorpha</taxon>
        <taxon>Chinchillidae</taxon>
        <taxon>Chinchilla</taxon>
    </lineage>
</organism>
<comment type="subcellular location">
    <subcellularLocation>
        <location evidence="1">Cytoplasm</location>
    </subcellularLocation>
</comment>
<keyword evidence="8" id="KW-0812">Transmembrane</keyword>
<feature type="domain" description="B box-type" evidence="10">
    <location>
        <begin position="87"/>
        <end position="128"/>
    </location>
</feature>
<dbReference type="SMART" id="SM00336">
    <property type="entry name" value="BBOX"/>
    <property type="match status" value="1"/>
</dbReference>
<keyword evidence="8" id="KW-1133">Transmembrane helix</keyword>
<evidence type="ECO:0000256" key="8">
    <source>
        <dbReference type="SAM" id="Phobius"/>
    </source>
</evidence>
<reference evidence="11" key="1">
    <citation type="submission" date="2025-08" db="UniProtKB">
        <authorList>
            <consortium name="Ensembl"/>
        </authorList>
    </citation>
    <scope>IDENTIFICATION</scope>
</reference>
<sequence length="285" mass="32901">MASSVLQNVKEEVTCPICLELMTEPVSTDCGHTFCKLCITSNYESTKHEQGVGNCPVCRVTYHIENLRPSRHVANIVERLREVTLTPQADQCDLHGEKLVLFCWQDGKVLCWLCERSQVHRGHHTLLMEEAAQEYRRGLEQVLEKLLMEEKEFEKWNAHIEEERTSWKNQIQGERESVRAAFQQMRATLDSEERTHLQKLQTEEQGVLNGLAESEKELAQQAWEVRELISDVRHRLQGSTVAMLQVRLPGVPLLRFRRIGKRFLLSCAALLLVMVINSWIGTSRK</sequence>
<evidence type="ECO:0000256" key="4">
    <source>
        <dbReference type="ARBA" id="ARBA00022771"/>
    </source>
</evidence>
<keyword evidence="12" id="KW-1185">Reference proteome</keyword>
<dbReference type="PANTHER" id="PTHR24103">
    <property type="entry name" value="E3 UBIQUITIN-PROTEIN LIGASE TRIM"/>
    <property type="match status" value="1"/>
</dbReference>
<dbReference type="InterPro" id="IPR017907">
    <property type="entry name" value="Znf_RING_CS"/>
</dbReference>
<dbReference type="GeneTree" id="ENSGT00940000154647"/>
<dbReference type="SUPFAM" id="SSF57845">
    <property type="entry name" value="B-box zinc-binding domain"/>
    <property type="match status" value="1"/>
</dbReference>
<dbReference type="InterPro" id="IPR027370">
    <property type="entry name" value="Znf-RING_euk"/>
</dbReference>
<keyword evidence="6" id="KW-0175">Coiled coil</keyword>
<dbReference type="Ensembl" id="ENSCLAT00000021364.1">
    <property type="protein sequence ID" value="ENSCLAP00000021163.1"/>
    <property type="gene ID" value="ENSCLAG00000014493.1"/>
</dbReference>
<proteinExistence type="predicted"/>
<keyword evidence="4 7" id="KW-0863">Zinc-finger</keyword>
<dbReference type="Gene3D" id="3.30.40.10">
    <property type="entry name" value="Zinc/RING finger domain, C3HC4 (zinc finger)"/>
    <property type="match status" value="1"/>
</dbReference>
<dbReference type="InterPro" id="IPR050143">
    <property type="entry name" value="TRIM/RBCC"/>
</dbReference>
<dbReference type="PROSITE" id="PS00518">
    <property type="entry name" value="ZF_RING_1"/>
    <property type="match status" value="1"/>
</dbReference>
<feature type="domain" description="RING-type" evidence="9">
    <location>
        <begin position="15"/>
        <end position="59"/>
    </location>
</feature>
<keyword evidence="8" id="KW-0472">Membrane</keyword>
<keyword evidence="3" id="KW-0479">Metal-binding</keyword>
<dbReference type="OMA" id="CEELRMV"/>
<evidence type="ECO:0008006" key="13">
    <source>
        <dbReference type="Google" id="ProtNLM"/>
    </source>
</evidence>
<evidence type="ECO:0000256" key="1">
    <source>
        <dbReference type="ARBA" id="ARBA00004496"/>
    </source>
</evidence>
<dbReference type="Pfam" id="PF00643">
    <property type="entry name" value="zf-B_box"/>
    <property type="match status" value="1"/>
</dbReference>
<evidence type="ECO:0000259" key="10">
    <source>
        <dbReference type="PROSITE" id="PS50119"/>
    </source>
</evidence>
<evidence type="ECO:0000256" key="2">
    <source>
        <dbReference type="ARBA" id="ARBA00022490"/>
    </source>
</evidence>
<feature type="transmembrane region" description="Helical" evidence="8">
    <location>
        <begin position="263"/>
        <end position="280"/>
    </location>
</feature>
<evidence type="ECO:0000313" key="11">
    <source>
        <dbReference type="Ensembl" id="ENSCLAP00000021163.1"/>
    </source>
</evidence>
<dbReference type="GO" id="GO:0008270">
    <property type="term" value="F:zinc ion binding"/>
    <property type="evidence" value="ECO:0007669"/>
    <property type="project" value="UniProtKB-KW"/>
</dbReference>
<dbReference type="GO" id="GO:0005737">
    <property type="term" value="C:cytoplasm"/>
    <property type="evidence" value="ECO:0007669"/>
    <property type="project" value="UniProtKB-SubCell"/>
</dbReference>
<evidence type="ECO:0000256" key="5">
    <source>
        <dbReference type="ARBA" id="ARBA00022833"/>
    </source>
</evidence>
<evidence type="ECO:0000256" key="7">
    <source>
        <dbReference type="PROSITE-ProRule" id="PRU00024"/>
    </source>
</evidence>
<protein>
    <recommendedName>
        <fullName evidence="13">Tripartite motif-containing protein 5-like</fullName>
    </recommendedName>
</protein>
<keyword evidence="2" id="KW-0963">Cytoplasm</keyword>
<dbReference type="Proteomes" id="UP000694398">
    <property type="component" value="Unassembled WGS sequence"/>
</dbReference>
<dbReference type="AlphaFoldDB" id="A0A8C2VVE7"/>
<dbReference type="PROSITE" id="PS50089">
    <property type="entry name" value="ZF_RING_2"/>
    <property type="match status" value="1"/>
</dbReference>
<evidence type="ECO:0000259" key="9">
    <source>
        <dbReference type="PROSITE" id="PS50089"/>
    </source>
</evidence>
<dbReference type="PROSITE" id="PS50119">
    <property type="entry name" value="ZF_BBOX"/>
    <property type="match status" value="1"/>
</dbReference>
<dbReference type="InterPro" id="IPR001841">
    <property type="entry name" value="Znf_RING"/>
</dbReference>
<dbReference type="SMART" id="SM00184">
    <property type="entry name" value="RING"/>
    <property type="match status" value="1"/>
</dbReference>
<dbReference type="CDD" id="cd19761">
    <property type="entry name" value="Bbox2_TRIM5-like"/>
    <property type="match status" value="1"/>
</dbReference>
<keyword evidence="5" id="KW-0862">Zinc</keyword>
<dbReference type="Pfam" id="PF13445">
    <property type="entry name" value="zf-RING_UBOX"/>
    <property type="match status" value="1"/>
</dbReference>
<dbReference type="CDD" id="cd16591">
    <property type="entry name" value="RING-HC_TRIM5-like_C-IV"/>
    <property type="match status" value="1"/>
</dbReference>
<evidence type="ECO:0000313" key="12">
    <source>
        <dbReference type="Proteomes" id="UP000694398"/>
    </source>
</evidence>
<dbReference type="Gene3D" id="3.30.160.60">
    <property type="entry name" value="Classic Zinc Finger"/>
    <property type="match status" value="1"/>
</dbReference>
<evidence type="ECO:0000256" key="6">
    <source>
        <dbReference type="ARBA" id="ARBA00023054"/>
    </source>
</evidence>